<dbReference type="Proteomes" id="UP000017118">
    <property type="component" value="Chromosome"/>
</dbReference>
<dbReference type="KEGG" id="csb:CLSA_c22240"/>
<dbReference type="OrthoDB" id="2068061at2"/>
<gene>
    <name evidence="2" type="ORF">CLSA_c22240</name>
</gene>
<feature type="compositionally biased region" description="Pro residues" evidence="1">
    <location>
        <begin position="56"/>
        <end position="66"/>
    </location>
</feature>
<evidence type="ECO:0000256" key="1">
    <source>
        <dbReference type="SAM" id="MobiDB-lite"/>
    </source>
</evidence>
<keyword evidence="3" id="KW-1185">Reference proteome</keyword>
<dbReference type="PATRIC" id="fig|1345695.10.peg.2191"/>
<proteinExistence type="predicted"/>
<evidence type="ECO:0000313" key="2">
    <source>
        <dbReference type="EMBL" id="AGX43201.1"/>
    </source>
</evidence>
<dbReference type="eggNOG" id="ENOG5032RKH">
    <property type="taxonomic scope" value="Bacteria"/>
</dbReference>
<accession>U5MU61</accession>
<sequence length="331" mass="37897">MLDSNDTTYEDDIKFTNFDSFNKEKSFFISPDDDRFPQGGNPSPGFNYPGGSFNPPGMPKSPPPNYTPKKNDKGVQKFTQTGAAPGTKAVSQNSIKFCLFKYTYIWETSGRSYWAFLLSVDKISVSGFRWFRGRWVYFGIDLRRIDSFVCYRSTSENNCDDCSNYRSANKLLQNTNKEFSLSGTKDIYTHILASIDVPEIKEDFITQTVGYVVDDKIESNIPCLKARNMGYRIILEIKYPSDYNTSLKKQINELANKASIDAYKSVMNNNRYSQLEIFKSSPKLIPELLENFSNLFDSKLKSLDSSSDNYTGISYSIREEKINNNWKSYSV</sequence>
<evidence type="ECO:0000313" key="3">
    <source>
        <dbReference type="Proteomes" id="UP000017118"/>
    </source>
</evidence>
<organism evidence="2 3">
    <name type="scientific">Clostridium saccharobutylicum DSM 13864</name>
    <dbReference type="NCBI Taxonomy" id="1345695"/>
    <lineage>
        <taxon>Bacteria</taxon>
        <taxon>Bacillati</taxon>
        <taxon>Bacillota</taxon>
        <taxon>Clostridia</taxon>
        <taxon>Eubacteriales</taxon>
        <taxon>Clostridiaceae</taxon>
        <taxon>Clostridium</taxon>
    </lineage>
</organism>
<dbReference type="RefSeq" id="WP_022746354.1">
    <property type="nucleotide sequence ID" value="NC_022571.1"/>
</dbReference>
<dbReference type="HOGENOM" id="CLU_838631_0_0_9"/>
<dbReference type="GeneID" id="55474667"/>
<protein>
    <submittedName>
        <fullName evidence="2">Uncharacterized protein</fullName>
    </submittedName>
</protein>
<feature type="region of interest" description="Disordered" evidence="1">
    <location>
        <begin position="32"/>
        <end position="82"/>
    </location>
</feature>
<dbReference type="AlphaFoldDB" id="U5MU61"/>
<name>U5MU61_CLOSA</name>
<reference evidence="2 3" key="1">
    <citation type="journal article" date="2013" name="Genome Announc.">
        <title>Complete Genome Sequence of the Solvent Producer Clostridium saccharobutylicum NCP262 (DSM 13864).</title>
        <authorList>
            <person name="Poehlein A."/>
            <person name="Hartwich K."/>
            <person name="Krabben P."/>
            <person name="Ehrenreich A."/>
            <person name="Liebl W."/>
            <person name="Durre P."/>
            <person name="Gottschalk G."/>
            <person name="Daniel R."/>
        </authorList>
    </citation>
    <scope>NUCLEOTIDE SEQUENCE [LARGE SCALE GENOMIC DNA]</scope>
    <source>
        <strain evidence="2">DSM 13864</strain>
    </source>
</reference>
<dbReference type="EMBL" id="CP006721">
    <property type="protein sequence ID" value="AGX43201.1"/>
    <property type="molecule type" value="Genomic_DNA"/>
</dbReference>